<dbReference type="PANTHER" id="PTHR35446">
    <property type="entry name" value="SI:CH211-175M2.5"/>
    <property type="match status" value="1"/>
</dbReference>
<name>A0ABP9FKT3_9GAMM</name>
<evidence type="ECO:0000313" key="2">
    <source>
        <dbReference type="Proteomes" id="UP001499988"/>
    </source>
</evidence>
<comment type="caution">
    <text evidence="1">The sequence shown here is derived from an EMBL/GenBank/DDBJ whole genome shotgun (WGS) entry which is preliminary data.</text>
</comment>
<keyword evidence="2" id="KW-1185">Reference proteome</keyword>
<sequence>MTQFPLFTLDNAPSGSQALLAQSLTDYGMVPNLHAVMALSPPVLEAYQQLHRLFMASSFTDAEKTVIWQTANRFHECHYCQPAHTAIAYQMGIEEAVILALKHNAPLPDPKLQVLHDLTLAIIGQRGHVSEAQLTSFYAAGFGAQQLLELLLGVTQKVLSNYTNHVAKTPLDEPFKAFV</sequence>
<dbReference type="Proteomes" id="UP001499988">
    <property type="component" value="Unassembled WGS sequence"/>
</dbReference>
<dbReference type="RefSeq" id="WP_345337493.1">
    <property type="nucleotide sequence ID" value="NZ_BAABJZ010000107.1"/>
</dbReference>
<dbReference type="Gene3D" id="1.20.1290.10">
    <property type="entry name" value="AhpD-like"/>
    <property type="match status" value="1"/>
</dbReference>
<protein>
    <submittedName>
        <fullName evidence="1">Carboxymuconolactone decarboxylase family protein</fullName>
    </submittedName>
</protein>
<proteinExistence type="predicted"/>
<accession>A0ABP9FKT3</accession>
<dbReference type="PANTHER" id="PTHR35446:SF3">
    <property type="entry name" value="CMD DOMAIN-CONTAINING PROTEIN"/>
    <property type="match status" value="1"/>
</dbReference>
<reference evidence="2" key="1">
    <citation type="journal article" date="2019" name="Int. J. Syst. Evol. Microbiol.">
        <title>The Global Catalogue of Microorganisms (GCM) 10K type strain sequencing project: providing services to taxonomists for standard genome sequencing and annotation.</title>
        <authorList>
            <consortium name="The Broad Institute Genomics Platform"/>
            <consortium name="The Broad Institute Genome Sequencing Center for Infectious Disease"/>
            <person name="Wu L."/>
            <person name="Ma J."/>
        </authorList>
    </citation>
    <scope>NUCLEOTIDE SEQUENCE [LARGE SCALE GENOMIC DNA]</scope>
    <source>
        <strain evidence="2">JCM 18401</strain>
    </source>
</reference>
<organism evidence="1 2">
    <name type="scientific">Ferrimonas pelagia</name>
    <dbReference type="NCBI Taxonomy" id="1177826"/>
    <lineage>
        <taxon>Bacteria</taxon>
        <taxon>Pseudomonadati</taxon>
        <taxon>Pseudomonadota</taxon>
        <taxon>Gammaproteobacteria</taxon>
        <taxon>Alteromonadales</taxon>
        <taxon>Ferrimonadaceae</taxon>
        <taxon>Ferrimonas</taxon>
    </lineage>
</organism>
<evidence type="ECO:0000313" key="1">
    <source>
        <dbReference type="EMBL" id="GAA4903415.1"/>
    </source>
</evidence>
<gene>
    <name evidence="1" type="ORF">GCM10023333_42040</name>
</gene>
<dbReference type="EMBL" id="BAABJZ010000107">
    <property type="protein sequence ID" value="GAA4903415.1"/>
    <property type="molecule type" value="Genomic_DNA"/>
</dbReference>
<dbReference type="SUPFAM" id="SSF69118">
    <property type="entry name" value="AhpD-like"/>
    <property type="match status" value="1"/>
</dbReference>
<dbReference type="InterPro" id="IPR029032">
    <property type="entry name" value="AhpD-like"/>
</dbReference>